<reference evidence="2" key="1">
    <citation type="submission" date="2020-04" db="EMBL/GenBank/DDBJ databases">
        <title>Phage recombination drives evolution of spore-forming Bacilli.</title>
        <authorList>
            <person name="Dragos A."/>
            <person name="Kovacs A.T."/>
        </authorList>
    </citation>
    <scope>NUCLEOTIDE SEQUENCE</scope>
    <source>
        <strain evidence="2">168</strain>
    </source>
</reference>
<evidence type="ECO:0000313" key="2">
    <source>
        <dbReference type="EMBL" id="QJP90429.1"/>
    </source>
</evidence>
<dbReference type="InterPro" id="IPR036754">
    <property type="entry name" value="YbaK/aa-tRNA-synt-asso_dom_sf"/>
</dbReference>
<dbReference type="SMR" id="A0A6M4JQ80"/>
<proteinExistence type="predicted"/>
<name>A0A6M4JQ80_BACSU</name>
<dbReference type="CDD" id="cd04333">
    <property type="entry name" value="ProX_deacylase"/>
    <property type="match status" value="1"/>
</dbReference>
<dbReference type="AlphaFoldDB" id="A0A6M4JQ80"/>
<dbReference type="Pfam" id="PF04073">
    <property type="entry name" value="tRNA_edit"/>
    <property type="match status" value="1"/>
</dbReference>
<gene>
    <name evidence="2" type="ORF">HIR78_21485</name>
</gene>
<dbReference type="GO" id="GO:0002161">
    <property type="term" value="F:aminoacyl-tRNA deacylase activity"/>
    <property type="evidence" value="ECO:0007669"/>
    <property type="project" value="InterPro"/>
</dbReference>
<evidence type="ECO:0000259" key="1">
    <source>
        <dbReference type="Pfam" id="PF04073"/>
    </source>
</evidence>
<dbReference type="OrthoDB" id="9798760at2"/>
<protein>
    <submittedName>
        <fullName evidence="2">YbaK/EbsC family protein</fullName>
    </submittedName>
</protein>
<accession>A0A6M4JQ80</accession>
<dbReference type="Gene3D" id="3.90.960.10">
    <property type="entry name" value="YbaK/aminoacyl-tRNA synthetase-associated domain"/>
    <property type="match status" value="1"/>
</dbReference>
<dbReference type="InterPro" id="IPR007214">
    <property type="entry name" value="YbaK/aa-tRNA-synth-assoc-dom"/>
</dbReference>
<dbReference type="PANTHER" id="PTHR30411:SF1">
    <property type="entry name" value="CYTOPLASMIC PROTEIN"/>
    <property type="match status" value="1"/>
</dbReference>
<dbReference type="KEGG" id="bsu:BSU37480"/>
<dbReference type="PANTHER" id="PTHR30411">
    <property type="entry name" value="CYTOPLASMIC PROTEIN"/>
    <property type="match status" value="1"/>
</dbReference>
<feature type="domain" description="YbaK/aminoacyl-tRNA synthetase-associated" evidence="1">
    <location>
        <begin position="26"/>
        <end position="142"/>
    </location>
</feature>
<dbReference type="EMBL" id="CP052842">
    <property type="protein sequence ID" value="QJP90429.1"/>
    <property type="molecule type" value="Genomic_DNA"/>
</dbReference>
<organism evidence="2">
    <name type="scientific">Bacillus subtilis (strain 168)</name>
    <dbReference type="NCBI Taxonomy" id="224308"/>
    <lineage>
        <taxon>Bacteria</taxon>
        <taxon>Bacillati</taxon>
        <taxon>Bacillota</taxon>
        <taxon>Bacilli</taxon>
        <taxon>Bacillales</taxon>
        <taxon>Bacillaceae</taxon>
        <taxon>Bacillus</taxon>
    </lineage>
</organism>
<dbReference type="SUPFAM" id="SSF55826">
    <property type="entry name" value="YbaK/ProRS associated domain"/>
    <property type="match status" value="1"/>
</dbReference>
<dbReference type="RefSeq" id="WP_003227547.1">
    <property type="nucleotide sequence ID" value="NC_000964.3"/>
</dbReference>
<sequence>MSLKSVRTHFTQWNRENDVTEFETSSATVEQAAETIGVSLSRIAKSLSFRGEGDQVILIVAAGDAKIDNKKSRQTFGFKARMLSPNEVLEQTGHEIGGVCPFGLAHDPEVYLDVSLKRFQTVFPACGSRNSAIELTPKELSEFSFSKVWIDVCKDWE</sequence>